<gene>
    <name evidence="12 15" type="primary">thrB</name>
    <name evidence="15" type="ORF">CSUB8521_0227</name>
</gene>
<evidence type="ECO:0000256" key="4">
    <source>
        <dbReference type="ARBA" id="ARBA00017858"/>
    </source>
</evidence>
<evidence type="ECO:0000256" key="10">
    <source>
        <dbReference type="ARBA" id="ARBA00022840"/>
    </source>
</evidence>
<keyword evidence="6 12" id="KW-0808">Transferase</keyword>
<dbReference type="KEGG" id="csm:CSUB8521_0227"/>
<dbReference type="UniPathway" id="UPA00050">
    <property type="reaction ID" value="UER00064"/>
</dbReference>
<dbReference type="InterPro" id="IPR014721">
    <property type="entry name" value="Ribsml_uS5_D2-typ_fold_subgr"/>
</dbReference>
<dbReference type="SUPFAM" id="SSF54211">
    <property type="entry name" value="Ribosomal protein S5 domain 2-like"/>
    <property type="match status" value="1"/>
</dbReference>
<dbReference type="InterPro" id="IPR036554">
    <property type="entry name" value="GHMP_kinase_C_sf"/>
</dbReference>
<dbReference type="InterPro" id="IPR006204">
    <property type="entry name" value="GHMP_kinase_N_dom"/>
</dbReference>
<dbReference type="OrthoDB" id="9769912at2"/>
<dbReference type="PANTHER" id="PTHR20861">
    <property type="entry name" value="HOMOSERINE/4-DIPHOSPHOCYTIDYL-2-C-METHYL-D-ERYTHRITOL KINASE"/>
    <property type="match status" value="1"/>
</dbReference>
<dbReference type="Proteomes" id="UP000031135">
    <property type="component" value="Chromosome"/>
</dbReference>
<organism evidence="15 16">
    <name type="scientific">Campylobacter subantarcticus LMG 24374</name>
    <dbReference type="NCBI Taxonomy" id="1388751"/>
    <lineage>
        <taxon>Bacteria</taxon>
        <taxon>Pseudomonadati</taxon>
        <taxon>Campylobacterota</taxon>
        <taxon>Epsilonproteobacteria</taxon>
        <taxon>Campylobacterales</taxon>
        <taxon>Campylobacteraceae</taxon>
        <taxon>Campylobacter</taxon>
    </lineage>
</organism>
<evidence type="ECO:0000256" key="1">
    <source>
        <dbReference type="ARBA" id="ARBA00005015"/>
    </source>
</evidence>
<dbReference type="PRINTS" id="PR00958">
    <property type="entry name" value="HOMSERKINASE"/>
</dbReference>
<dbReference type="HOGENOM" id="CLU_041243_0_0_7"/>
<feature type="binding site" evidence="12">
    <location>
        <begin position="84"/>
        <end position="94"/>
    </location>
    <ligand>
        <name>ATP</name>
        <dbReference type="ChEBI" id="CHEBI:30616"/>
    </ligand>
</feature>
<evidence type="ECO:0000256" key="5">
    <source>
        <dbReference type="ARBA" id="ARBA00022605"/>
    </source>
</evidence>
<evidence type="ECO:0000256" key="11">
    <source>
        <dbReference type="ARBA" id="ARBA00049375"/>
    </source>
</evidence>
<dbReference type="NCBIfam" id="TIGR00191">
    <property type="entry name" value="thrB"/>
    <property type="match status" value="1"/>
</dbReference>
<accession>A0A0A8HB39</accession>
<feature type="domain" description="GHMP kinase C-terminal" evidence="14">
    <location>
        <begin position="215"/>
        <end position="275"/>
    </location>
</feature>
<keyword evidence="8 12" id="KW-0547">Nucleotide-binding</keyword>
<dbReference type="GO" id="GO:0005737">
    <property type="term" value="C:cytoplasm"/>
    <property type="evidence" value="ECO:0007669"/>
    <property type="project" value="UniProtKB-SubCell"/>
</dbReference>
<dbReference type="InterPro" id="IPR006203">
    <property type="entry name" value="GHMP_knse_ATP-bd_CS"/>
</dbReference>
<dbReference type="InterPro" id="IPR013750">
    <property type="entry name" value="GHMP_kinase_C_dom"/>
</dbReference>
<name>A0A0A8HB39_9BACT</name>
<keyword evidence="12" id="KW-0963">Cytoplasm</keyword>
<dbReference type="Gene3D" id="3.30.230.10">
    <property type="match status" value="1"/>
</dbReference>
<dbReference type="PANTHER" id="PTHR20861:SF1">
    <property type="entry name" value="HOMOSERINE KINASE"/>
    <property type="match status" value="1"/>
</dbReference>
<dbReference type="EC" id="2.7.1.39" evidence="3 12"/>
<keyword evidence="7 12" id="KW-0791">Threonine biosynthesis</keyword>
<evidence type="ECO:0000256" key="7">
    <source>
        <dbReference type="ARBA" id="ARBA00022697"/>
    </source>
</evidence>
<dbReference type="AlphaFoldDB" id="A0A0A8HB39"/>
<keyword evidence="5 12" id="KW-0028">Amino-acid biosynthesis</keyword>
<comment type="function">
    <text evidence="12">Catalyzes the ATP-dependent phosphorylation of L-homoserine to L-homoserine phosphate.</text>
</comment>
<keyword evidence="10 12" id="KW-0067">ATP-binding</keyword>
<evidence type="ECO:0000256" key="12">
    <source>
        <dbReference type="HAMAP-Rule" id="MF_00384"/>
    </source>
</evidence>
<reference evidence="15 16" key="1">
    <citation type="journal article" date="2014" name="Genome Biol. Evol.">
        <title>Comparative Genomics of the Campylobacter lari Group.</title>
        <authorList>
            <person name="Miller W.G."/>
            <person name="Yee E."/>
            <person name="Chapman M.H."/>
            <person name="Smith T.P."/>
            <person name="Bono J.L."/>
            <person name="Huynh S."/>
            <person name="Parker C.T."/>
            <person name="Vandamme P."/>
            <person name="Luong K."/>
            <person name="Korlach J."/>
        </authorList>
    </citation>
    <scope>NUCLEOTIDE SEQUENCE [LARGE SCALE GENOMIC DNA]</scope>
    <source>
        <strain evidence="15 16">LMG 24374</strain>
    </source>
</reference>
<dbReference type="EMBL" id="CP007772">
    <property type="protein sequence ID" value="AJC90124.1"/>
    <property type="molecule type" value="Genomic_DNA"/>
</dbReference>
<evidence type="ECO:0000256" key="8">
    <source>
        <dbReference type="ARBA" id="ARBA00022741"/>
    </source>
</evidence>
<dbReference type="PIRSF" id="PIRSF000676">
    <property type="entry name" value="Homoser_kin"/>
    <property type="match status" value="1"/>
</dbReference>
<dbReference type="InterPro" id="IPR000870">
    <property type="entry name" value="Homoserine_kinase"/>
</dbReference>
<evidence type="ECO:0000259" key="13">
    <source>
        <dbReference type="Pfam" id="PF00288"/>
    </source>
</evidence>
<evidence type="ECO:0000313" key="15">
    <source>
        <dbReference type="EMBL" id="AJC90124.1"/>
    </source>
</evidence>
<dbReference type="PROSITE" id="PS00627">
    <property type="entry name" value="GHMP_KINASES_ATP"/>
    <property type="match status" value="1"/>
</dbReference>
<keyword evidence="9 12" id="KW-0418">Kinase</keyword>
<feature type="domain" description="GHMP kinase N-terminal" evidence="13">
    <location>
        <begin position="60"/>
        <end position="137"/>
    </location>
</feature>
<evidence type="ECO:0000256" key="6">
    <source>
        <dbReference type="ARBA" id="ARBA00022679"/>
    </source>
</evidence>
<comment type="subcellular location">
    <subcellularLocation>
        <location evidence="12">Cytoplasm</location>
    </subcellularLocation>
</comment>
<evidence type="ECO:0000313" key="16">
    <source>
        <dbReference type="Proteomes" id="UP000031135"/>
    </source>
</evidence>
<protein>
    <recommendedName>
        <fullName evidence="4 12">Homoserine kinase</fullName>
        <shortName evidence="12">HK</shortName>
        <shortName evidence="12">HSK</shortName>
        <ecNumber evidence="3 12">2.7.1.39</ecNumber>
    </recommendedName>
</protein>
<dbReference type="GO" id="GO:0005524">
    <property type="term" value="F:ATP binding"/>
    <property type="evidence" value="ECO:0007669"/>
    <property type="project" value="UniProtKB-UniRule"/>
</dbReference>
<dbReference type="RefSeq" id="WP_039662625.1">
    <property type="nucleotide sequence ID" value="NZ_CP007772.1"/>
</dbReference>
<dbReference type="InterPro" id="IPR020568">
    <property type="entry name" value="Ribosomal_Su5_D2-typ_SF"/>
</dbReference>
<proteinExistence type="inferred from homology"/>
<evidence type="ECO:0000256" key="3">
    <source>
        <dbReference type="ARBA" id="ARBA00012078"/>
    </source>
</evidence>
<dbReference type="Gene3D" id="3.30.70.890">
    <property type="entry name" value="GHMP kinase, C-terminal domain"/>
    <property type="match status" value="1"/>
</dbReference>
<dbReference type="Pfam" id="PF00288">
    <property type="entry name" value="GHMP_kinases_N"/>
    <property type="match status" value="1"/>
</dbReference>
<dbReference type="GO" id="GO:0009088">
    <property type="term" value="P:threonine biosynthetic process"/>
    <property type="evidence" value="ECO:0007669"/>
    <property type="project" value="UniProtKB-UniRule"/>
</dbReference>
<comment type="pathway">
    <text evidence="1 12">Amino-acid biosynthesis; L-threonine biosynthesis; L-threonine from L-aspartate: step 4/5.</text>
</comment>
<evidence type="ECO:0000256" key="2">
    <source>
        <dbReference type="ARBA" id="ARBA00007370"/>
    </source>
</evidence>
<comment type="catalytic activity">
    <reaction evidence="11 12">
        <text>L-homoserine + ATP = O-phospho-L-homoserine + ADP + H(+)</text>
        <dbReference type="Rhea" id="RHEA:13985"/>
        <dbReference type="ChEBI" id="CHEBI:15378"/>
        <dbReference type="ChEBI" id="CHEBI:30616"/>
        <dbReference type="ChEBI" id="CHEBI:57476"/>
        <dbReference type="ChEBI" id="CHEBI:57590"/>
        <dbReference type="ChEBI" id="CHEBI:456216"/>
        <dbReference type="EC" id="2.7.1.39"/>
    </reaction>
</comment>
<dbReference type="Pfam" id="PF08544">
    <property type="entry name" value="GHMP_kinases_C"/>
    <property type="match status" value="1"/>
</dbReference>
<dbReference type="GO" id="GO:0004413">
    <property type="term" value="F:homoserine kinase activity"/>
    <property type="evidence" value="ECO:0007669"/>
    <property type="project" value="UniProtKB-UniRule"/>
</dbReference>
<evidence type="ECO:0000256" key="9">
    <source>
        <dbReference type="ARBA" id="ARBA00022777"/>
    </source>
</evidence>
<dbReference type="HAMAP" id="MF_00384">
    <property type="entry name" value="Homoser_kinase"/>
    <property type="match status" value="1"/>
</dbReference>
<dbReference type="SUPFAM" id="SSF55060">
    <property type="entry name" value="GHMP Kinase, C-terminal domain"/>
    <property type="match status" value="1"/>
</dbReference>
<evidence type="ECO:0000259" key="14">
    <source>
        <dbReference type="Pfam" id="PF08544"/>
    </source>
</evidence>
<comment type="similarity">
    <text evidence="2 12">Belongs to the GHMP kinase family. Homoserine kinase subfamily.</text>
</comment>
<sequence length="292" mass="32780">MKILVPATSANLGPGFDCLGLSLKYFNQTIVEKSKFFSISIHGEGENNIYLKKNNTFVNIFYEIYQRLSGKKDNFRFVFQNNIPLARGMGSSSAVIIGAIACAYELSGFKADKNTILNEALRYENHPDNIAPAVLGGFVCALTHNEKVLAIKKEVDKDLQAVITIPNVAMNTQKSRAVLAKKINLEDGVFNLCHASFLTACFLEKKYDMLKYASLDKLHQNQRMKLLPELFEVQKLALDNNALMSTLSGSGSSFFTLAYKDDAKKIKEKIKNKFVKFRVELLEFDDEGFKIC</sequence>